<dbReference type="STRING" id="180163.SAMN02745174_00536"/>
<dbReference type="SUPFAM" id="SSF111384">
    <property type="entry name" value="OmpH-like"/>
    <property type="match status" value="1"/>
</dbReference>
<evidence type="ECO:0000313" key="1">
    <source>
        <dbReference type="EMBL" id="SJZ44543.1"/>
    </source>
</evidence>
<name>A0A1T4KQ82_9FUSO</name>
<dbReference type="EMBL" id="FUWX01000005">
    <property type="protein sequence ID" value="SJZ44543.1"/>
    <property type="molecule type" value="Genomic_DNA"/>
</dbReference>
<dbReference type="Gene3D" id="3.30.910.20">
    <property type="entry name" value="Skp domain"/>
    <property type="match status" value="1"/>
</dbReference>
<sequence>MKFLFLFLTISSLSFSLNCGVVDTKNLFSTYYKTSIFENKIDKIEKENKDNPSLIEEKKEEYFSEIQRDITLASIIVGKEEGFDILMDKRALIYGGKDITENVKEFLNNTKSSELKGIKIIKDTKVL</sequence>
<gene>
    <name evidence="1" type="ORF">SAMN02745174_00536</name>
</gene>
<keyword evidence="2" id="KW-1185">Reference proteome</keyword>
<proteinExistence type="predicted"/>
<evidence type="ECO:0000313" key="2">
    <source>
        <dbReference type="Proteomes" id="UP000191153"/>
    </source>
</evidence>
<dbReference type="RefSeq" id="WP_078693065.1">
    <property type="nucleotide sequence ID" value="NZ_FUWX01000005.1"/>
</dbReference>
<organism evidence="1 2">
    <name type="scientific">Cetobacterium ceti</name>
    <dbReference type="NCBI Taxonomy" id="180163"/>
    <lineage>
        <taxon>Bacteria</taxon>
        <taxon>Fusobacteriati</taxon>
        <taxon>Fusobacteriota</taxon>
        <taxon>Fusobacteriia</taxon>
        <taxon>Fusobacteriales</taxon>
        <taxon>Fusobacteriaceae</taxon>
        <taxon>Cetobacterium</taxon>
    </lineage>
</organism>
<dbReference type="InterPro" id="IPR024930">
    <property type="entry name" value="Skp_dom_sf"/>
</dbReference>
<dbReference type="AlphaFoldDB" id="A0A1T4KQ82"/>
<dbReference type="Proteomes" id="UP000191153">
    <property type="component" value="Unassembled WGS sequence"/>
</dbReference>
<reference evidence="1 2" key="1">
    <citation type="submission" date="2017-02" db="EMBL/GenBank/DDBJ databases">
        <authorList>
            <person name="Peterson S.W."/>
        </authorList>
    </citation>
    <scope>NUCLEOTIDE SEQUENCE [LARGE SCALE GENOMIC DNA]</scope>
    <source>
        <strain evidence="1 2">ATCC 700028</strain>
    </source>
</reference>
<accession>A0A1T4KQ82</accession>
<protein>
    <submittedName>
        <fullName evidence="1">Outer membrane protein (OmpH-like)</fullName>
    </submittedName>
</protein>